<proteinExistence type="predicted"/>
<keyword evidence="3" id="KW-0378">Hydrolase</keyword>
<dbReference type="Gene3D" id="1.50.10.10">
    <property type="match status" value="1"/>
</dbReference>
<dbReference type="GO" id="GO:0005975">
    <property type="term" value="P:carbohydrate metabolic process"/>
    <property type="evidence" value="ECO:0007669"/>
    <property type="project" value="InterPro"/>
</dbReference>
<dbReference type="GO" id="GO:0030596">
    <property type="term" value="F:alpha-L-rhamnosidase activity"/>
    <property type="evidence" value="ECO:0007669"/>
    <property type="project" value="UniProtKB-EC"/>
</dbReference>
<dbReference type="OrthoDB" id="9766741at2"/>
<dbReference type="InterPro" id="IPR016007">
    <property type="entry name" value="Alpha_rhamnosid"/>
</dbReference>
<dbReference type="InterPro" id="IPR035396">
    <property type="entry name" value="Bac_rhamnosid6H"/>
</dbReference>
<dbReference type="STRING" id="419940.SAMN05421824_2258"/>
<evidence type="ECO:0000256" key="1">
    <source>
        <dbReference type="ARBA" id="ARBA00001445"/>
    </source>
</evidence>
<keyword evidence="6" id="KW-1185">Reference proteome</keyword>
<dbReference type="InterPro" id="IPR008928">
    <property type="entry name" value="6-hairpin_glycosidase_sf"/>
</dbReference>
<dbReference type="PANTHER" id="PTHR33307:SF6">
    <property type="entry name" value="ALPHA-RHAMNOSIDASE (EUROFUNG)-RELATED"/>
    <property type="match status" value="1"/>
</dbReference>
<dbReference type="RefSeq" id="WP_092579588.1">
    <property type="nucleotide sequence ID" value="NZ_FOFN01000003.1"/>
</dbReference>
<dbReference type="InterPro" id="IPR000421">
    <property type="entry name" value="FA58C"/>
</dbReference>
<dbReference type="Pfam" id="PF05592">
    <property type="entry name" value="Bac_rhamnosid"/>
    <property type="match status" value="1"/>
</dbReference>
<evidence type="ECO:0000256" key="2">
    <source>
        <dbReference type="ARBA" id="ARBA00012652"/>
    </source>
</evidence>
<dbReference type="InterPro" id="IPR008979">
    <property type="entry name" value="Galactose-bd-like_sf"/>
</dbReference>
<evidence type="ECO:0000313" key="6">
    <source>
        <dbReference type="Proteomes" id="UP000198999"/>
    </source>
</evidence>
<dbReference type="PANTHER" id="PTHR33307">
    <property type="entry name" value="ALPHA-RHAMNOSIDASE (EUROFUNG)"/>
    <property type="match status" value="1"/>
</dbReference>
<dbReference type="Pfam" id="PF00754">
    <property type="entry name" value="F5_F8_type_C"/>
    <property type="match status" value="1"/>
</dbReference>
<dbReference type="InterPro" id="IPR012341">
    <property type="entry name" value="6hp_glycosidase-like_sf"/>
</dbReference>
<comment type="catalytic activity">
    <reaction evidence="1">
        <text>Hydrolysis of terminal non-reducing alpha-L-rhamnose residues in alpha-L-rhamnosides.</text>
        <dbReference type="EC" id="3.2.1.40"/>
    </reaction>
</comment>
<dbReference type="Pfam" id="PF17390">
    <property type="entry name" value="Bac_rhamnosid_C"/>
    <property type="match status" value="1"/>
</dbReference>
<evidence type="ECO:0000256" key="3">
    <source>
        <dbReference type="ARBA" id="ARBA00022801"/>
    </source>
</evidence>
<feature type="domain" description="F5/8 type C" evidence="4">
    <location>
        <begin position="949"/>
        <end position="1087"/>
    </location>
</feature>
<reference evidence="5 6" key="1">
    <citation type="submission" date="2016-10" db="EMBL/GenBank/DDBJ databases">
        <authorList>
            <person name="de Groot N.N."/>
        </authorList>
    </citation>
    <scope>NUCLEOTIDE SEQUENCE [LARGE SCALE GENOMIC DNA]</scope>
    <source>
        <strain evidence="5 6">DSM 21035</strain>
    </source>
</reference>
<dbReference type="Gene3D" id="2.60.40.10">
    <property type="entry name" value="Immunoglobulins"/>
    <property type="match status" value="1"/>
</dbReference>
<name>A0A1H9IQQ8_9FLAO</name>
<dbReference type="Pfam" id="PF25788">
    <property type="entry name" value="Ig_Rha78A_N"/>
    <property type="match status" value="1"/>
</dbReference>
<evidence type="ECO:0000313" key="5">
    <source>
        <dbReference type="EMBL" id="SEQ76920.1"/>
    </source>
</evidence>
<dbReference type="EC" id="3.2.1.40" evidence="2"/>
<dbReference type="InterPro" id="IPR013737">
    <property type="entry name" value="Bac_rhamnosid_N"/>
</dbReference>
<dbReference type="Pfam" id="PF17389">
    <property type="entry name" value="Bac_rhamnosid6H"/>
    <property type="match status" value="1"/>
</dbReference>
<dbReference type="InterPro" id="IPR035398">
    <property type="entry name" value="Bac_rhamnosid_C"/>
</dbReference>
<dbReference type="SUPFAM" id="SSF48208">
    <property type="entry name" value="Six-hairpin glycosidases"/>
    <property type="match status" value="1"/>
</dbReference>
<dbReference type="AlphaFoldDB" id="A0A1H9IQQ8"/>
<protein>
    <recommendedName>
        <fullName evidence="2">alpha-L-rhamnosidase</fullName>
        <ecNumber evidence="2">3.2.1.40</ecNumber>
    </recommendedName>
</protein>
<accession>A0A1H9IQQ8</accession>
<organism evidence="5 6">
    <name type="scientific">Hyunsoonleella jejuensis</name>
    <dbReference type="NCBI Taxonomy" id="419940"/>
    <lineage>
        <taxon>Bacteria</taxon>
        <taxon>Pseudomonadati</taxon>
        <taxon>Bacteroidota</taxon>
        <taxon>Flavobacteriia</taxon>
        <taxon>Flavobacteriales</taxon>
        <taxon>Flavobacteriaceae</taxon>
    </lineage>
</organism>
<dbReference type="EMBL" id="FOFN01000003">
    <property type="protein sequence ID" value="SEQ76920.1"/>
    <property type="molecule type" value="Genomic_DNA"/>
</dbReference>
<dbReference type="Pfam" id="PF08531">
    <property type="entry name" value="Bac_rhamnosid_N"/>
    <property type="match status" value="1"/>
</dbReference>
<dbReference type="InterPro" id="IPR013783">
    <property type="entry name" value="Ig-like_fold"/>
</dbReference>
<dbReference type="PROSITE" id="PS50022">
    <property type="entry name" value="FA58C_3"/>
    <property type="match status" value="1"/>
</dbReference>
<evidence type="ECO:0000259" key="4">
    <source>
        <dbReference type="PROSITE" id="PS50022"/>
    </source>
</evidence>
<gene>
    <name evidence="5" type="ORF">SAMN05421824_2258</name>
</gene>
<dbReference type="SUPFAM" id="SSF49785">
    <property type="entry name" value="Galactose-binding domain-like"/>
    <property type="match status" value="2"/>
</dbReference>
<dbReference type="Proteomes" id="UP000198999">
    <property type="component" value="Unassembled WGS sequence"/>
</dbReference>
<dbReference type="InterPro" id="IPR008902">
    <property type="entry name" value="Rhamnosid_concanavalin"/>
</dbReference>
<dbReference type="Gene3D" id="2.60.120.260">
    <property type="entry name" value="Galactose-binding domain-like"/>
    <property type="match status" value="3"/>
</dbReference>
<sequence length="1090" mass="124690">MKLKNAGSIFPSSILLLIIISGLICVSCGQSLLRVKDLKCEYRTNPLGIDNTMPRFGWKLIDENNQRGQKQTAYQILVSSNIEGLKNDKGDVWDSGKFKADKSVNIEFSGKPLESGKQYFWKVKIWDANNLESNWSEVAKFSMGLLNPEDWKAEWIYKKDQNKKDHNWYRKKFTLERTPQSAFIHVASFGYHELYVNGKKVGDEVMNPVNSFMKKRLPYLTYNIKDYLVEGDNVIGIWHAAGWARWGRIKAYFDPPFVFKAQANINMGYDNITLVSDGAWKCKKSYSAYHSSWDILDFGGEIIDERLREEDWNTAEYNDSAWANAVVFDETDMQDVEVTNINLGPKGAIRAPSTDANPPISKITATLSAQMVEPQVKFKEVKPVGVEKNKEGNYVIDMGENYTGYFEMNLHNGKEGDTVTFEIADHKEVSTSWEQRSKYIYDETGEGHFTNRFNLAGGRFVTVYGINYKPELKDIKGYVITNNRKQISKYKSSSELLNKIYQVNLNTYIANTIDGILVDCPHRERRGWGEVTVAAMYGDALPNFESGAYMMQYAQFMQDAQADDGKMRAVINGDDFEFLMWMANSPITIWETYRMLGDKQLLENHYPTLKKWMHWLYEHSDYDTGGALKIGAQGTLEFPGLGDWCTPRGNFWTSSNSPESEHFNNCVYAYMLESALEIAKTLNKKEDVKLFADRLTVQRKATHQEIYNEKTGKYGEGHQVNQAFALLSGVTPQAEKQKVYNNLVDQILYKFPYYDTGSSGQALYTRYFIEHGERMDLIYELLKDKHHPSYGYFLEQGKTVWPERWSAIGNSQIHTCYTGIGGYFIKGFAGIRPDPEQPGMQQFIVKPTPVGDLTFTNTSFQSTYGKIVSNWKINDEAAAFHIEIPVNTSAKVYIPANRIESVFEGCISAEKSEGIKYIGSEKSDAVGNYIIFEVASGIYDFEVSELPTVSYPDPINKPDNLALIGRINASTMTIDSEKLPLFEAFRANDENEKTFWKASSNTNEWLEVEWFKPQTFNKIIINEKRNHISNYKIQYFKNGEWIDLAEDTSCGTYKTHKFQEVTTSKCRILIIASNDIPEISEIEIYNSNEH</sequence>
<dbReference type="Gene3D" id="2.60.420.10">
    <property type="entry name" value="Maltose phosphorylase, domain 3"/>
    <property type="match status" value="1"/>
</dbReference>